<evidence type="ECO:0000313" key="1">
    <source>
        <dbReference type="EMBL" id="MBC3757254.1"/>
    </source>
</evidence>
<dbReference type="AlphaFoldDB" id="A0A923KHS4"/>
<reference evidence="1" key="1">
    <citation type="submission" date="2020-08" db="EMBL/GenBank/DDBJ databases">
        <title>Hyunsoonleella sp. strain SJ7 genome sequencing and assembly.</title>
        <authorList>
            <person name="Kim I."/>
        </authorList>
    </citation>
    <scope>NUCLEOTIDE SEQUENCE</scope>
    <source>
        <strain evidence="1">SJ7</strain>
    </source>
</reference>
<organism evidence="1 2">
    <name type="scientific">Hyunsoonleella aquatilis</name>
    <dbReference type="NCBI Taxonomy" id="2762758"/>
    <lineage>
        <taxon>Bacteria</taxon>
        <taxon>Pseudomonadati</taxon>
        <taxon>Bacteroidota</taxon>
        <taxon>Flavobacteriia</taxon>
        <taxon>Flavobacteriales</taxon>
        <taxon>Flavobacteriaceae</taxon>
    </lineage>
</organism>
<keyword evidence="2" id="KW-1185">Reference proteome</keyword>
<evidence type="ECO:0000313" key="2">
    <source>
        <dbReference type="Proteomes" id="UP000656244"/>
    </source>
</evidence>
<dbReference type="Proteomes" id="UP000656244">
    <property type="component" value="Unassembled WGS sequence"/>
</dbReference>
<name>A0A923KHS4_9FLAO</name>
<sequence>MKTLELSKMENIEGGRLFCAASMVGLAVSVVGAAAIVTTGGAALFLVGFVAGSISAAGSC</sequence>
<accession>A0A923KHS4</accession>
<gene>
    <name evidence="1" type="ORF">H7U19_02480</name>
</gene>
<comment type="caution">
    <text evidence="1">The sequence shown here is derived from an EMBL/GenBank/DDBJ whole genome shotgun (WGS) entry which is preliminary data.</text>
</comment>
<dbReference type="RefSeq" id="WP_186558251.1">
    <property type="nucleotide sequence ID" value="NZ_JACNMF010000001.1"/>
</dbReference>
<proteinExistence type="predicted"/>
<dbReference type="EMBL" id="JACNMF010000001">
    <property type="protein sequence ID" value="MBC3757254.1"/>
    <property type="molecule type" value="Genomic_DNA"/>
</dbReference>
<protein>
    <submittedName>
        <fullName evidence="1">Uncharacterized protein</fullName>
    </submittedName>
</protein>